<evidence type="ECO:0000259" key="2">
    <source>
        <dbReference type="PROSITE" id="PS50222"/>
    </source>
</evidence>
<comment type="caution">
    <text evidence="3">The sequence shown here is derived from an EMBL/GenBank/DDBJ whole genome shotgun (WGS) entry which is preliminary data.</text>
</comment>
<dbReference type="EMBL" id="ASPP01008299">
    <property type="protein sequence ID" value="ETO25777.1"/>
    <property type="molecule type" value="Genomic_DNA"/>
</dbReference>
<dbReference type="PROSITE" id="PS50222">
    <property type="entry name" value="EF_HAND_2"/>
    <property type="match status" value="2"/>
</dbReference>
<accession>X6NK85</accession>
<gene>
    <name evidence="3" type="ORF">RFI_11360</name>
</gene>
<protein>
    <recommendedName>
        <fullName evidence="2">EF-hand domain-containing protein</fullName>
    </recommendedName>
</protein>
<dbReference type="InterPro" id="IPR018247">
    <property type="entry name" value="EF_Hand_1_Ca_BS"/>
</dbReference>
<dbReference type="InterPro" id="IPR011992">
    <property type="entry name" value="EF-hand-dom_pair"/>
</dbReference>
<dbReference type="SUPFAM" id="SSF47473">
    <property type="entry name" value="EF-hand"/>
    <property type="match status" value="1"/>
</dbReference>
<keyword evidence="4" id="KW-1185">Reference proteome</keyword>
<dbReference type="InterPro" id="IPR002048">
    <property type="entry name" value="EF_hand_dom"/>
</dbReference>
<proteinExistence type="predicted"/>
<evidence type="ECO:0000256" key="1">
    <source>
        <dbReference type="ARBA" id="ARBA00022837"/>
    </source>
</evidence>
<feature type="domain" description="EF-hand" evidence="2">
    <location>
        <begin position="23"/>
        <end position="58"/>
    </location>
</feature>
<name>X6NK85_RETFI</name>
<dbReference type="Proteomes" id="UP000023152">
    <property type="component" value="Unassembled WGS sequence"/>
</dbReference>
<dbReference type="GO" id="GO:0005509">
    <property type="term" value="F:calcium ion binding"/>
    <property type="evidence" value="ECO:0007669"/>
    <property type="project" value="InterPro"/>
</dbReference>
<sequence length="124" mass="14528">MGCCGTKQDTSEIDRNVLADFLNNQENLRAIWKQFNKNDDDVLDRNEFDKLLFTALQIFCQERDPDNPPPSREAMEPFVEKLRNELAPRVDTNGDGVISFEEFKTFGEYLKKEYEKLQKQGKLF</sequence>
<dbReference type="Gene3D" id="1.10.238.10">
    <property type="entry name" value="EF-hand"/>
    <property type="match status" value="1"/>
</dbReference>
<evidence type="ECO:0000313" key="4">
    <source>
        <dbReference type="Proteomes" id="UP000023152"/>
    </source>
</evidence>
<evidence type="ECO:0000313" key="3">
    <source>
        <dbReference type="EMBL" id="ETO25777.1"/>
    </source>
</evidence>
<keyword evidence="1" id="KW-0106">Calcium</keyword>
<dbReference type="AlphaFoldDB" id="X6NK85"/>
<feature type="domain" description="EF-hand" evidence="2">
    <location>
        <begin position="90"/>
        <end position="113"/>
    </location>
</feature>
<dbReference type="Pfam" id="PF13499">
    <property type="entry name" value="EF-hand_7"/>
    <property type="match status" value="1"/>
</dbReference>
<reference evidence="3 4" key="1">
    <citation type="journal article" date="2013" name="Curr. Biol.">
        <title>The Genome of the Foraminiferan Reticulomyxa filosa.</title>
        <authorList>
            <person name="Glockner G."/>
            <person name="Hulsmann N."/>
            <person name="Schleicher M."/>
            <person name="Noegel A.A."/>
            <person name="Eichinger L."/>
            <person name="Gallinger C."/>
            <person name="Pawlowski J."/>
            <person name="Sierra R."/>
            <person name="Euteneuer U."/>
            <person name="Pillet L."/>
            <person name="Moustafa A."/>
            <person name="Platzer M."/>
            <person name="Groth M."/>
            <person name="Szafranski K."/>
            <person name="Schliwa M."/>
        </authorList>
    </citation>
    <scope>NUCLEOTIDE SEQUENCE [LARGE SCALE GENOMIC DNA]</scope>
</reference>
<dbReference type="PROSITE" id="PS00018">
    <property type="entry name" value="EF_HAND_1"/>
    <property type="match status" value="1"/>
</dbReference>
<organism evidence="3 4">
    <name type="scientific">Reticulomyxa filosa</name>
    <dbReference type="NCBI Taxonomy" id="46433"/>
    <lineage>
        <taxon>Eukaryota</taxon>
        <taxon>Sar</taxon>
        <taxon>Rhizaria</taxon>
        <taxon>Retaria</taxon>
        <taxon>Foraminifera</taxon>
        <taxon>Monothalamids</taxon>
        <taxon>Reticulomyxidae</taxon>
        <taxon>Reticulomyxa</taxon>
    </lineage>
</organism>